<evidence type="ECO:0000313" key="2">
    <source>
        <dbReference type="EMBL" id="CAF3632595.1"/>
    </source>
</evidence>
<dbReference type="InterPro" id="IPR027417">
    <property type="entry name" value="P-loop_NTPase"/>
</dbReference>
<accession>A0A818Q1E5</accession>
<reference evidence="2" key="1">
    <citation type="submission" date="2021-02" db="EMBL/GenBank/DDBJ databases">
        <authorList>
            <person name="Nowell W R."/>
        </authorList>
    </citation>
    <scope>NUCLEOTIDE SEQUENCE</scope>
</reference>
<proteinExistence type="predicted"/>
<dbReference type="GO" id="GO:0006261">
    <property type="term" value="P:DNA-templated DNA replication"/>
    <property type="evidence" value="ECO:0007669"/>
    <property type="project" value="TreeGrafter"/>
</dbReference>
<dbReference type="InterPro" id="IPR050238">
    <property type="entry name" value="DNA_Rep/Repair_Clamp_Loader"/>
</dbReference>
<evidence type="ECO:0008006" key="4">
    <source>
        <dbReference type="Google" id="ProtNLM"/>
    </source>
</evidence>
<dbReference type="AlphaFoldDB" id="A0A818Q1E5"/>
<dbReference type="GO" id="GO:0016887">
    <property type="term" value="F:ATP hydrolysis activity"/>
    <property type="evidence" value="ECO:0007669"/>
    <property type="project" value="InterPro"/>
</dbReference>
<dbReference type="Gene3D" id="3.40.50.300">
    <property type="entry name" value="P-loop containing nucleotide triphosphate hydrolases"/>
    <property type="match status" value="1"/>
</dbReference>
<dbReference type="GO" id="GO:0005663">
    <property type="term" value="C:DNA replication factor C complex"/>
    <property type="evidence" value="ECO:0007669"/>
    <property type="project" value="TreeGrafter"/>
</dbReference>
<feature type="non-terminal residue" evidence="2">
    <location>
        <position position="1"/>
    </location>
</feature>
<dbReference type="GO" id="GO:0005634">
    <property type="term" value="C:nucleus"/>
    <property type="evidence" value="ECO:0007669"/>
    <property type="project" value="TreeGrafter"/>
</dbReference>
<comment type="caution">
    <text evidence="2">The sequence shown here is derived from an EMBL/GenBank/DDBJ whole genome shotgun (WGS) entry which is preliminary data.</text>
</comment>
<dbReference type="PANTHER" id="PTHR11669">
    <property type="entry name" value="REPLICATION FACTOR C / DNA POLYMERASE III GAMMA-TAU SUBUNIT"/>
    <property type="match status" value="1"/>
</dbReference>
<dbReference type="PANTHER" id="PTHR11669:SF1">
    <property type="entry name" value="REPLICATION FACTOR C SUBUNIT 3"/>
    <property type="match status" value="1"/>
</dbReference>
<sequence>MSLWCDKYRPKTFDELDYQLEQAALLQTIVANGDFPHFLIFGPNGSGKKTRIQCLLHALYGDGIQSLRIENHEYETPSRKKIEITTIGSNFHIQVNP</sequence>
<gene>
    <name evidence="2" type="ORF">FNK824_LOCUS5001</name>
</gene>
<dbReference type="GO" id="GO:0003689">
    <property type="term" value="F:DNA clamp loader activity"/>
    <property type="evidence" value="ECO:0007669"/>
    <property type="project" value="TreeGrafter"/>
</dbReference>
<evidence type="ECO:0000313" key="3">
    <source>
        <dbReference type="Proteomes" id="UP000663874"/>
    </source>
</evidence>
<organism evidence="2 3">
    <name type="scientific">Rotaria sordida</name>
    <dbReference type="NCBI Taxonomy" id="392033"/>
    <lineage>
        <taxon>Eukaryota</taxon>
        <taxon>Metazoa</taxon>
        <taxon>Spiralia</taxon>
        <taxon>Gnathifera</taxon>
        <taxon>Rotifera</taxon>
        <taxon>Eurotatoria</taxon>
        <taxon>Bdelloidea</taxon>
        <taxon>Philodinida</taxon>
        <taxon>Philodinidae</taxon>
        <taxon>Rotaria</taxon>
    </lineage>
</organism>
<dbReference type="EMBL" id="CAJOBE010000386">
    <property type="protein sequence ID" value="CAF3632595.1"/>
    <property type="molecule type" value="Genomic_DNA"/>
</dbReference>
<evidence type="ECO:0000256" key="1">
    <source>
        <dbReference type="ARBA" id="ARBA00022705"/>
    </source>
</evidence>
<dbReference type="GO" id="GO:0006302">
    <property type="term" value="P:double-strand break repair"/>
    <property type="evidence" value="ECO:0007669"/>
    <property type="project" value="InterPro"/>
</dbReference>
<dbReference type="Proteomes" id="UP000663874">
    <property type="component" value="Unassembled WGS sequence"/>
</dbReference>
<protein>
    <recommendedName>
        <fullName evidence="4">Replication factor C subunit 3</fullName>
    </recommendedName>
</protein>
<name>A0A818Q1E5_9BILA</name>
<dbReference type="SUPFAM" id="SSF52540">
    <property type="entry name" value="P-loop containing nucleoside triphosphate hydrolases"/>
    <property type="match status" value="1"/>
</dbReference>
<keyword evidence="1" id="KW-0235">DNA replication</keyword>